<feature type="domain" description="TonB-dependent receptor plug" evidence="17">
    <location>
        <begin position="39"/>
        <end position="147"/>
    </location>
</feature>
<name>A0A918XCZ7_9GAMM</name>
<evidence type="ECO:0000313" key="18">
    <source>
        <dbReference type="EMBL" id="GHD25267.1"/>
    </source>
</evidence>
<dbReference type="CDD" id="cd01347">
    <property type="entry name" value="ligand_gated_channel"/>
    <property type="match status" value="1"/>
</dbReference>
<dbReference type="PROSITE" id="PS52016">
    <property type="entry name" value="TONB_DEPENDENT_REC_3"/>
    <property type="match status" value="1"/>
</dbReference>
<keyword evidence="9 14" id="KW-0798">TonB box</keyword>
<dbReference type="GO" id="GO:0006826">
    <property type="term" value="P:iron ion transport"/>
    <property type="evidence" value="ECO:0007669"/>
    <property type="project" value="UniProtKB-KW"/>
</dbReference>
<evidence type="ECO:0000256" key="12">
    <source>
        <dbReference type="PROSITE-ProRule" id="PRU01360"/>
    </source>
</evidence>
<keyword evidence="19" id="KW-1185">Reference proteome</keyword>
<evidence type="ECO:0000256" key="14">
    <source>
        <dbReference type="RuleBase" id="RU003357"/>
    </source>
</evidence>
<feature type="domain" description="TonB-dependent receptor-like beta-barrel" evidence="16">
    <location>
        <begin position="283"/>
        <end position="696"/>
    </location>
</feature>
<keyword evidence="3 12" id="KW-1134">Transmembrane beta strand</keyword>
<keyword evidence="6 15" id="KW-0732">Signal</keyword>
<dbReference type="AlphaFoldDB" id="A0A918XCZ7"/>
<feature type="short sequence motif" description="TonB C-terminal box" evidence="13">
    <location>
        <begin position="716"/>
        <end position="733"/>
    </location>
</feature>
<keyword evidence="11 12" id="KW-0998">Cell outer membrane</keyword>
<dbReference type="PROSITE" id="PS01156">
    <property type="entry name" value="TONB_DEPENDENT_REC_2"/>
    <property type="match status" value="1"/>
</dbReference>
<evidence type="ECO:0000256" key="8">
    <source>
        <dbReference type="ARBA" id="ARBA00023065"/>
    </source>
</evidence>
<dbReference type="RefSeq" id="WP_189474145.1">
    <property type="nucleotide sequence ID" value="NZ_BMYM01000001.1"/>
</dbReference>
<dbReference type="InterPro" id="IPR012910">
    <property type="entry name" value="Plug_dom"/>
</dbReference>
<dbReference type="PANTHER" id="PTHR32552">
    <property type="entry name" value="FERRICHROME IRON RECEPTOR-RELATED"/>
    <property type="match status" value="1"/>
</dbReference>
<evidence type="ECO:0000259" key="17">
    <source>
        <dbReference type="Pfam" id="PF07715"/>
    </source>
</evidence>
<evidence type="ECO:0000256" key="3">
    <source>
        <dbReference type="ARBA" id="ARBA00022452"/>
    </source>
</evidence>
<dbReference type="Pfam" id="PF07715">
    <property type="entry name" value="Plug"/>
    <property type="match status" value="1"/>
</dbReference>
<evidence type="ECO:0000256" key="2">
    <source>
        <dbReference type="ARBA" id="ARBA00022448"/>
    </source>
</evidence>
<evidence type="ECO:0000256" key="11">
    <source>
        <dbReference type="ARBA" id="ARBA00023237"/>
    </source>
</evidence>
<evidence type="ECO:0000256" key="13">
    <source>
        <dbReference type="PROSITE-ProRule" id="PRU10144"/>
    </source>
</evidence>
<comment type="subcellular location">
    <subcellularLocation>
        <location evidence="1 12">Cell outer membrane</location>
        <topology evidence="1 12">Multi-pass membrane protein</topology>
    </subcellularLocation>
</comment>
<comment type="similarity">
    <text evidence="12 14">Belongs to the TonB-dependent receptor family.</text>
</comment>
<comment type="caution">
    <text evidence="18">The sequence shown here is derived from an EMBL/GenBank/DDBJ whole genome shotgun (WGS) entry which is preliminary data.</text>
</comment>
<dbReference type="EMBL" id="BMYM01000001">
    <property type="protein sequence ID" value="GHD25267.1"/>
    <property type="molecule type" value="Genomic_DNA"/>
</dbReference>
<dbReference type="SUPFAM" id="SSF56935">
    <property type="entry name" value="Porins"/>
    <property type="match status" value="1"/>
</dbReference>
<sequence length="733" mass="79645">MRKIRPMVAAIALATSSQAFSQAMLEEVIVTATKQAESLQDVPVTVTAFTADTIQEAGIINADDLAVLTPALSINTNFSPFNARMTIRGIGTAQNDPALEPSVGLFVDGVFFGRTGLGASDLTDIERIEVLQGPQGTLYGKNTSAGAISIVTKMPNLEETEGYLEAGVGNYGMGEVTAAVSGPLSDNLGYRISGNMRQRDGYFDNAGGDDLNDADDWNVQGKLLWEATDQLSFLLNVAHVERDTTCCGADAIQSDAVNNLLADRGLPTDKNDPFDYDVAVDVDSQFDLESDLVSMTINYDVDWGSITSITAWNEYDYCQSTDVDRSQLDILSIIDERYSGDSISQEFRLNSELGDKMEYQLGLFYLDQTTERGEGKPSIFVGDDFLAVATQQDLDFPVPLPFLVAPGDFTVADNVWDTETIAVFGQATWHIGDSWHLTGGLRWTDEEKEASLFTETTSTAASAGILGVSLLDSVAAPVDADFERSTDNVDWLLRLSHDIGDSTMVFASASTGTKSGGFNGVSGGPDGPEDREFDDEETTNYELGIKSTVLDNRLRINATAFYTVVEDYQQQEQNPSGAGTFVSNEAEIEVSGIDLDIAAQPLPNLTLTAGLLYMHDYEITEGVNEGQDLDFTADLTANLGATVVFPLSNGGIFARADYMYMDDHKSGVFPEDREVVNGRLGWRNDNWNISVWGKNLTDDEYVSLGAETFSFSGMDAFFLAPPRTYGATLRYDF</sequence>
<feature type="chain" id="PRO_5037885436" evidence="15">
    <location>
        <begin position="22"/>
        <end position="733"/>
    </location>
</feature>
<feature type="signal peptide" evidence="15">
    <location>
        <begin position="1"/>
        <end position="21"/>
    </location>
</feature>
<keyword evidence="2 12" id="KW-0813">Transport</keyword>
<accession>A0A918XCZ7</accession>
<keyword evidence="10 12" id="KW-0472">Membrane</keyword>
<dbReference type="GO" id="GO:0009279">
    <property type="term" value="C:cell outer membrane"/>
    <property type="evidence" value="ECO:0007669"/>
    <property type="project" value="UniProtKB-SubCell"/>
</dbReference>
<gene>
    <name evidence="18" type="ORF">GCM10007053_00800</name>
</gene>
<dbReference type="InterPro" id="IPR039426">
    <property type="entry name" value="TonB-dep_rcpt-like"/>
</dbReference>
<evidence type="ECO:0000256" key="6">
    <source>
        <dbReference type="ARBA" id="ARBA00022729"/>
    </source>
</evidence>
<reference evidence="18" key="1">
    <citation type="journal article" date="2014" name="Int. J. Syst. Evol. Microbiol.">
        <title>Complete genome sequence of Corynebacterium casei LMG S-19264T (=DSM 44701T), isolated from a smear-ripened cheese.</title>
        <authorList>
            <consortium name="US DOE Joint Genome Institute (JGI-PGF)"/>
            <person name="Walter F."/>
            <person name="Albersmeier A."/>
            <person name="Kalinowski J."/>
            <person name="Ruckert C."/>
        </authorList>
    </citation>
    <scope>NUCLEOTIDE SEQUENCE</scope>
    <source>
        <strain evidence="18">KCTC 23430</strain>
    </source>
</reference>
<reference evidence="18" key="2">
    <citation type="submission" date="2020-09" db="EMBL/GenBank/DDBJ databases">
        <authorList>
            <person name="Sun Q."/>
            <person name="Kim S."/>
        </authorList>
    </citation>
    <scope>NUCLEOTIDE SEQUENCE</scope>
    <source>
        <strain evidence="18">KCTC 23430</strain>
    </source>
</reference>
<evidence type="ECO:0000256" key="5">
    <source>
        <dbReference type="ARBA" id="ARBA00022692"/>
    </source>
</evidence>
<dbReference type="InterPro" id="IPR036942">
    <property type="entry name" value="Beta-barrel_TonB_sf"/>
</dbReference>
<evidence type="ECO:0000256" key="10">
    <source>
        <dbReference type="ARBA" id="ARBA00023136"/>
    </source>
</evidence>
<keyword evidence="5 12" id="KW-0812">Transmembrane</keyword>
<dbReference type="InterPro" id="IPR010917">
    <property type="entry name" value="TonB_rcpt_CS"/>
</dbReference>
<keyword evidence="18" id="KW-0675">Receptor</keyword>
<dbReference type="PANTHER" id="PTHR32552:SF81">
    <property type="entry name" value="TONB-DEPENDENT OUTER MEMBRANE RECEPTOR"/>
    <property type="match status" value="1"/>
</dbReference>
<evidence type="ECO:0000259" key="16">
    <source>
        <dbReference type="Pfam" id="PF00593"/>
    </source>
</evidence>
<evidence type="ECO:0000256" key="15">
    <source>
        <dbReference type="SAM" id="SignalP"/>
    </source>
</evidence>
<dbReference type="Pfam" id="PF00593">
    <property type="entry name" value="TonB_dep_Rec_b-barrel"/>
    <property type="match status" value="1"/>
</dbReference>
<evidence type="ECO:0000256" key="1">
    <source>
        <dbReference type="ARBA" id="ARBA00004571"/>
    </source>
</evidence>
<organism evidence="18 19">
    <name type="scientific">Parahalioglobus pacificus</name>
    <dbReference type="NCBI Taxonomy" id="930806"/>
    <lineage>
        <taxon>Bacteria</taxon>
        <taxon>Pseudomonadati</taxon>
        <taxon>Pseudomonadota</taxon>
        <taxon>Gammaproteobacteria</taxon>
        <taxon>Cellvibrionales</taxon>
        <taxon>Halieaceae</taxon>
        <taxon>Parahalioglobus</taxon>
    </lineage>
</organism>
<evidence type="ECO:0000256" key="4">
    <source>
        <dbReference type="ARBA" id="ARBA00022496"/>
    </source>
</evidence>
<evidence type="ECO:0000256" key="9">
    <source>
        <dbReference type="ARBA" id="ARBA00023077"/>
    </source>
</evidence>
<evidence type="ECO:0000256" key="7">
    <source>
        <dbReference type="ARBA" id="ARBA00023004"/>
    </source>
</evidence>
<keyword evidence="4" id="KW-0410">Iron transport</keyword>
<evidence type="ECO:0000313" key="19">
    <source>
        <dbReference type="Proteomes" id="UP000644693"/>
    </source>
</evidence>
<dbReference type="Gene3D" id="2.40.170.20">
    <property type="entry name" value="TonB-dependent receptor, beta-barrel domain"/>
    <property type="match status" value="1"/>
</dbReference>
<dbReference type="Proteomes" id="UP000644693">
    <property type="component" value="Unassembled WGS sequence"/>
</dbReference>
<proteinExistence type="inferred from homology"/>
<protein>
    <submittedName>
        <fullName evidence="18">TonB-dependent receptor</fullName>
    </submittedName>
</protein>
<keyword evidence="8" id="KW-0406">Ion transport</keyword>
<keyword evidence="7" id="KW-0408">Iron</keyword>
<dbReference type="InterPro" id="IPR000531">
    <property type="entry name" value="Beta-barrel_TonB"/>
</dbReference>